<protein>
    <submittedName>
        <fullName evidence="1">Uncharacterized protein</fullName>
    </submittedName>
</protein>
<evidence type="ECO:0000313" key="2">
    <source>
        <dbReference type="Proteomes" id="UP001239111"/>
    </source>
</evidence>
<organism evidence="1 2">
    <name type="scientific">Eretmocerus hayati</name>
    <dbReference type="NCBI Taxonomy" id="131215"/>
    <lineage>
        <taxon>Eukaryota</taxon>
        <taxon>Metazoa</taxon>
        <taxon>Ecdysozoa</taxon>
        <taxon>Arthropoda</taxon>
        <taxon>Hexapoda</taxon>
        <taxon>Insecta</taxon>
        <taxon>Pterygota</taxon>
        <taxon>Neoptera</taxon>
        <taxon>Endopterygota</taxon>
        <taxon>Hymenoptera</taxon>
        <taxon>Apocrita</taxon>
        <taxon>Proctotrupomorpha</taxon>
        <taxon>Chalcidoidea</taxon>
        <taxon>Aphelinidae</taxon>
        <taxon>Aphelininae</taxon>
        <taxon>Eretmocerus</taxon>
    </lineage>
</organism>
<dbReference type="Proteomes" id="UP001239111">
    <property type="component" value="Chromosome 3"/>
</dbReference>
<comment type="caution">
    <text evidence="1">The sequence shown here is derived from an EMBL/GenBank/DDBJ whole genome shotgun (WGS) entry which is preliminary data.</text>
</comment>
<dbReference type="EMBL" id="CM056743">
    <property type="protein sequence ID" value="KAJ8673191.1"/>
    <property type="molecule type" value="Genomic_DNA"/>
</dbReference>
<name>A0ACC2NPX6_9HYME</name>
<accession>A0ACC2NPX6</accession>
<gene>
    <name evidence="1" type="ORF">QAD02_004453</name>
</gene>
<sequence>MIRRRVTSPEKKSIVQWSAHLFDKKMYIDGVFTWLFLTKAFRSGELIVGTKSGAVRGFVDKNLDGDDFYSFKGIPYAEPPVGPMRFRDPEPVMPWTGIKDAVNFGSECTQTSFIAESIHGQEDCLYLNVYTKLLGQDSEPLPVMFWIHGGAYITGDGSDSVYGPDYLLRKDIVLVTLNYRLGALGFLTLEHEIASGNQGLKDQLLALQWVKDNIASFGGNPEQITIFGESAGGISSHYLTQSPLAQGLYSKAIFQSGVTFSPWALPRPDPKQFAYLISSFLGHPSEDPEDVLEFLRTIDHREIVKAQEKITTKEMRLKGIYPFLPALDEMSKRPFMPSNFKEATQEGLKVPILLGYTSREGILHLDHVRESLDKYNNDFENTLHPNVVEYLYERNISAIDLKRKYYGNDELSESNIPKLLDLLGDIFLVESTHKVVRIQVEKTSEPVYLYKYTYDREMSPLKKVFRANMSGASHGDELQHLFRAHLMEQVGLLKPIQKGTPKYRLMEQMVEMWVNFAQTGKPTLTETNLLPVQWDPVNDSHTLQYLNIGEKLQMETTVNLEHSLALLSSKN</sequence>
<evidence type="ECO:0000313" key="1">
    <source>
        <dbReference type="EMBL" id="KAJ8673191.1"/>
    </source>
</evidence>
<reference evidence="1" key="1">
    <citation type="submission" date="2023-04" db="EMBL/GenBank/DDBJ databases">
        <title>A chromosome-level genome assembly of the parasitoid wasp Eretmocerus hayati.</title>
        <authorList>
            <person name="Zhong Y."/>
            <person name="Liu S."/>
            <person name="Liu Y."/>
        </authorList>
    </citation>
    <scope>NUCLEOTIDE SEQUENCE</scope>
    <source>
        <strain evidence="1">ZJU_SS_LIU_2023</strain>
    </source>
</reference>
<keyword evidence="2" id="KW-1185">Reference proteome</keyword>
<proteinExistence type="predicted"/>